<reference evidence="1" key="1">
    <citation type="submission" date="2019-08" db="EMBL/GenBank/DDBJ databases">
        <authorList>
            <person name="Kucharzyk K."/>
            <person name="Murdoch R.W."/>
            <person name="Higgins S."/>
            <person name="Loffler F."/>
        </authorList>
    </citation>
    <scope>NUCLEOTIDE SEQUENCE</scope>
</reference>
<evidence type="ECO:0000313" key="1">
    <source>
        <dbReference type="EMBL" id="MPM40117.1"/>
    </source>
</evidence>
<comment type="caution">
    <text evidence="1">The sequence shown here is derived from an EMBL/GenBank/DDBJ whole genome shotgun (WGS) entry which is preliminary data.</text>
</comment>
<dbReference type="AlphaFoldDB" id="A0A644ZHC3"/>
<name>A0A644ZHC3_9ZZZZ</name>
<gene>
    <name evidence="1" type="ORF">SDC9_86755</name>
</gene>
<protein>
    <recommendedName>
        <fullName evidence="2">Fusion protein</fullName>
    </recommendedName>
</protein>
<sequence>MCANTYLFKASETELIIPAPSRHKKKVRRYENNRKNTKETGIYQPSIQHKIGGKDSSDRSRFLCVGYRLYLGGFGCGFLLEYPKGHRILPILSYRSDWLYMVHFYSHFLIPTVMSKVFLLGANKEIDRAKQEVEVNQVIQMEGYSYDRYVVYEIRKNDWGIAYKLINLRTKEFYTADIIRPLSEKFGIGYYYDSENPQFMDAFEVAILLLQAHGQKKAEDEKAEQERIRVEQVKEIGRKRFTEIFPEDAQAVIVARLRQNESDSQTDYYAHSTQRTVIIGFSKHKRDIFSEMRKHVSNFEETTYLAEPNEDYEHREKYSMGDGYYLGESKYSGWIIEKEPVYNRERTIEDFAYTSGNEDNIHLKKTDTMPPSKPTGESKDSCTLVEYSAKAVAVFGDTKAIKDELKAMGGRFNSHLTFNGKRLAGWIFSKSQERQLAYYFGLD</sequence>
<proteinExistence type="predicted"/>
<accession>A0A644ZHC3</accession>
<organism evidence="1">
    <name type="scientific">bioreactor metagenome</name>
    <dbReference type="NCBI Taxonomy" id="1076179"/>
    <lineage>
        <taxon>unclassified sequences</taxon>
        <taxon>metagenomes</taxon>
        <taxon>ecological metagenomes</taxon>
    </lineage>
</organism>
<evidence type="ECO:0008006" key="2">
    <source>
        <dbReference type="Google" id="ProtNLM"/>
    </source>
</evidence>
<dbReference type="EMBL" id="VSSQ01008880">
    <property type="protein sequence ID" value="MPM40117.1"/>
    <property type="molecule type" value="Genomic_DNA"/>
</dbReference>